<gene>
    <name evidence="1" type="ORF">GIB67_026715</name>
</gene>
<accession>A0A7J7M2C1</accession>
<sequence>MLLMQACTRVGKTGSVELLFDSNVLVAFQHLAVIPKGEAMPSPDLQKMIDELTIKYEDAVKRLREKESFEAWRQAMKKKFQSGKLADKDNPTFIDLFD</sequence>
<dbReference type="AlphaFoldDB" id="A0A7J7M2C1"/>
<dbReference type="EMBL" id="JACGCM010001823">
    <property type="protein sequence ID" value="KAF6148970.1"/>
    <property type="molecule type" value="Genomic_DNA"/>
</dbReference>
<name>A0A7J7M2C1_9MAGN</name>
<proteinExistence type="predicted"/>
<comment type="caution">
    <text evidence="1">The sequence shown here is derived from an EMBL/GenBank/DDBJ whole genome shotgun (WGS) entry which is preliminary data.</text>
</comment>
<dbReference type="Proteomes" id="UP000541444">
    <property type="component" value="Unassembled WGS sequence"/>
</dbReference>
<evidence type="ECO:0000313" key="2">
    <source>
        <dbReference type="Proteomes" id="UP000541444"/>
    </source>
</evidence>
<organism evidence="1 2">
    <name type="scientific">Kingdonia uniflora</name>
    <dbReference type="NCBI Taxonomy" id="39325"/>
    <lineage>
        <taxon>Eukaryota</taxon>
        <taxon>Viridiplantae</taxon>
        <taxon>Streptophyta</taxon>
        <taxon>Embryophyta</taxon>
        <taxon>Tracheophyta</taxon>
        <taxon>Spermatophyta</taxon>
        <taxon>Magnoliopsida</taxon>
        <taxon>Ranunculales</taxon>
        <taxon>Circaeasteraceae</taxon>
        <taxon>Kingdonia</taxon>
    </lineage>
</organism>
<keyword evidence="2" id="KW-1185">Reference proteome</keyword>
<protein>
    <submittedName>
        <fullName evidence="1">Uncharacterized protein</fullName>
    </submittedName>
</protein>
<reference evidence="1 2" key="1">
    <citation type="journal article" date="2020" name="IScience">
        <title>Genome Sequencing of the Endangered Kingdonia uniflora (Circaeasteraceae, Ranunculales) Reveals Potential Mechanisms of Evolutionary Specialization.</title>
        <authorList>
            <person name="Sun Y."/>
            <person name="Deng T."/>
            <person name="Zhang A."/>
            <person name="Moore M.J."/>
            <person name="Landis J.B."/>
            <person name="Lin N."/>
            <person name="Zhang H."/>
            <person name="Zhang X."/>
            <person name="Huang J."/>
            <person name="Zhang X."/>
            <person name="Sun H."/>
            <person name="Wang H."/>
        </authorList>
    </citation>
    <scope>NUCLEOTIDE SEQUENCE [LARGE SCALE GENOMIC DNA]</scope>
    <source>
        <strain evidence="1">TB1705</strain>
        <tissue evidence="1">Leaf</tissue>
    </source>
</reference>
<evidence type="ECO:0000313" key="1">
    <source>
        <dbReference type="EMBL" id="KAF6148970.1"/>
    </source>
</evidence>